<name>A0AAW5MIN9_AERVE</name>
<dbReference type="AlphaFoldDB" id="A0AAW5MIN9"/>
<evidence type="ECO:0000313" key="2">
    <source>
        <dbReference type="Proteomes" id="UP001204061"/>
    </source>
</evidence>
<dbReference type="Proteomes" id="UP001204061">
    <property type="component" value="Unassembled WGS sequence"/>
</dbReference>
<reference evidence="1" key="1">
    <citation type="submission" date="2022-08" db="EMBL/GenBank/DDBJ databases">
        <title>A global survey of hypervirulent Aeromonas hydrophila identified this emerging pathogen in farmed fish in the lower Mekong River basin.</title>
        <authorList>
            <person name="Xu T."/>
            <person name="Rasmussen-Ivey C.R."/>
            <person name="Moen F.S."/>
            <person name="Fernandez Bravo A."/>
            <person name="Lamy B."/>
            <person name="Beaz-Hidalgo R."/>
            <person name="Khan C.D."/>
            <person name="Castro Escarpulli G."/>
            <person name="Yasin I.S.M."/>
            <person name="Figueras M.J."/>
            <person name="Azzam Sayuti M."/>
            <person name="Karim M.M."/>
            <person name="Alam K.M."/>
            <person name="Le T.T.T."/>
            <person name="Thao N.H.P."/>
            <person name="Addo S."/>
            <person name="Duodu S."/>
            <person name="Ali S."/>
            <person name="Mey S."/>
            <person name="Somony T."/>
            <person name="Liles M.R."/>
        </authorList>
    </citation>
    <scope>NUCLEOTIDE SEQUENCE</scope>
    <source>
        <strain evidence="1">0.14</strain>
    </source>
</reference>
<gene>
    <name evidence="1" type="ORF">NS965_19965</name>
</gene>
<dbReference type="EMBL" id="JANLFC010000077">
    <property type="protein sequence ID" value="MCR4450662.1"/>
    <property type="molecule type" value="Genomic_DNA"/>
</dbReference>
<dbReference type="RefSeq" id="WP_139737366.1">
    <property type="nucleotide sequence ID" value="NZ_JAAKVE010000004.1"/>
</dbReference>
<evidence type="ECO:0000313" key="1">
    <source>
        <dbReference type="EMBL" id="MCR4450662.1"/>
    </source>
</evidence>
<proteinExistence type="predicted"/>
<sequence>MKSKWLKITIPVDIFSLSEKLHSCAYKIGMDSGFELLSYDDSQLSAKYFERHIEKEVIEDPFGEVSEVEMIRYQTIDFSIFSFEKENAVLMIENPPRSVKGLINALSQSIGFGFFIEVLNLNIHTFISFLKKTFGGSSVKVLSLRANNIRLTEKTTGAIDVVSIGDALSDVTNFFNKNEVKVVKAKMSIFTGDSRSMLSISDTGHLIFSEELFETIKSYMSNVLTPNG</sequence>
<organism evidence="1 2">
    <name type="scientific">Aeromonas veronii</name>
    <dbReference type="NCBI Taxonomy" id="654"/>
    <lineage>
        <taxon>Bacteria</taxon>
        <taxon>Pseudomonadati</taxon>
        <taxon>Pseudomonadota</taxon>
        <taxon>Gammaproteobacteria</taxon>
        <taxon>Aeromonadales</taxon>
        <taxon>Aeromonadaceae</taxon>
        <taxon>Aeromonas</taxon>
    </lineage>
</organism>
<evidence type="ECO:0008006" key="3">
    <source>
        <dbReference type="Google" id="ProtNLM"/>
    </source>
</evidence>
<comment type="caution">
    <text evidence="1">The sequence shown here is derived from an EMBL/GenBank/DDBJ whole genome shotgun (WGS) entry which is preliminary data.</text>
</comment>
<protein>
    <recommendedName>
        <fullName evidence="3">DUF4747 family protein</fullName>
    </recommendedName>
</protein>
<accession>A0AAW5MIN9</accession>